<feature type="transmembrane region" description="Helical" evidence="2">
    <location>
        <begin position="23"/>
        <end position="43"/>
    </location>
</feature>
<evidence type="ECO:0000256" key="1">
    <source>
        <dbReference type="SAM" id="MobiDB-lite"/>
    </source>
</evidence>
<keyword evidence="2" id="KW-0812">Transmembrane</keyword>
<protein>
    <submittedName>
        <fullName evidence="3">ORF28</fullName>
    </submittedName>
</protein>
<dbReference type="RefSeq" id="YP_010084392.1">
    <property type="nucleotide sequence ID" value="NC_055135.1"/>
</dbReference>
<dbReference type="GeneID" id="65099378"/>
<proteinExistence type="predicted"/>
<dbReference type="Proteomes" id="UP000134372">
    <property type="component" value="Segment"/>
</dbReference>
<dbReference type="KEGG" id="vg:65099378"/>
<organism evidence="3 4">
    <name type="scientific">Retroperitoneal fibromatosis-associated herpesvirus</name>
    <dbReference type="NCBI Taxonomy" id="111469"/>
    <lineage>
        <taxon>Viruses</taxon>
        <taxon>Duplodnaviria</taxon>
        <taxon>Heunggongvirae</taxon>
        <taxon>Peploviricota</taxon>
        <taxon>Herviviricetes</taxon>
        <taxon>Herpesvirales</taxon>
        <taxon>Orthoherpesviridae</taxon>
        <taxon>Gammaherpesvirinae</taxon>
        <taxon>Rhadinovirus</taxon>
        <taxon>Rhadinovirus macacinegamma8</taxon>
        <taxon>Macacine gammaherpesvirus 8</taxon>
    </lineage>
</organism>
<keyword evidence="2" id="KW-1133">Transmembrane helix</keyword>
<sequence length="92" mass="10111">MSSATSAPEQDSWLLRLATKPPVMGLIFVVVLIVLVACVYCVFRVCWTARLWRATPAGRAVVAYQVLNSLTSRTSARSSEPVPEAQPIYMPD</sequence>
<feature type="region of interest" description="Disordered" evidence="1">
    <location>
        <begin position="73"/>
        <end position="92"/>
    </location>
</feature>
<keyword evidence="2" id="KW-0472">Membrane</keyword>
<keyword evidence="4" id="KW-1185">Reference proteome</keyword>
<evidence type="ECO:0000313" key="4">
    <source>
        <dbReference type="Proteomes" id="UP000134372"/>
    </source>
</evidence>
<dbReference type="EMBL" id="KF703446">
    <property type="protein sequence ID" value="AGY30711.1"/>
    <property type="molecule type" value="Genomic_DNA"/>
</dbReference>
<name>U5NIV5_9GAMA</name>
<evidence type="ECO:0000313" key="3">
    <source>
        <dbReference type="EMBL" id="AGY30711.1"/>
    </source>
</evidence>
<accession>U5NIV5</accession>
<reference evidence="3 4" key="1">
    <citation type="journal article" date="2013" name="J. Virol.">
        <title>Next-Generation Sequence Analysis of the Genome of RFHVMn, the Macaque Homolog of Kaposi's Sarcoma (KS)-Associated Herpesvirus, from a KS-Like Tumor of a Pig-Tailed Macaque.</title>
        <authorList>
            <person name="Bruce A.G."/>
            <person name="Ryan J.T."/>
            <person name="Thomas M.J."/>
            <person name="Peng X."/>
            <person name="Grundhoff A."/>
            <person name="Tsai C.C."/>
            <person name="Rose T.M."/>
        </authorList>
    </citation>
    <scope>NUCLEOTIDE SEQUENCE [LARGE SCALE GENOMIC DNA]</scope>
    <source>
        <strain evidence="3">RFHVMnM78114</strain>
    </source>
</reference>
<evidence type="ECO:0000256" key="2">
    <source>
        <dbReference type="SAM" id="Phobius"/>
    </source>
</evidence>